<dbReference type="EMBL" id="CAJEWE010000013">
    <property type="protein sequence ID" value="CAD2080373.1"/>
    <property type="molecule type" value="Genomic_DNA"/>
</dbReference>
<protein>
    <submittedName>
        <fullName evidence="1">Uncharacterized protein</fullName>
    </submittedName>
</protein>
<dbReference type="Proteomes" id="UP000521032">
    <property type="component" value="Unassembled WGS sequence"/>
</dbReference>
<proteinExistence type="predicted"/>
<name>A0A6V7RPY0_9BACL</name>
<accession>A0A6V7RPY0</accession>
<dbReference type="RefSeq" id="WP_186088613.1">
    <property type="nucleotide sequence ID" value="NZ_BMDB01000002.1"/>
</dbReference>
<comment type="caution">
    <text evidence="1">The sequence shown here is derived from an EMBL/GenBank/DDBJ whole genome shotgun (WGS) entry which is preliminary data.</text>
</comment>
<dbReference type="AlphaFoldDB" id="A0A6V7RPY0"/>
<keyword evidence="2" id="KW-1185">Reference proteome</keyword>
<evidence type="ECO:0000313" key="2">
    <source>
        <dbReference type="Proteomes" id="UP000521032"/>
    </source>
</evidence>
<gene>
    <name evidence="1" type="ORF">JEOSCH030_01820</name>
</gene>
<organism evidence="1 2">
    <name type="scientific">Phocicoccus schoeneichii</name>
    <dbReference type="NCBI Taxonomy" id="1812261"/>
    <lineage>
        <taxon>Bacteria</taxon>
        <taxon>Bacillati</taxon>
        <taxon>Bacillota</taxon>
        <taxon>Bacilli</taxon>
        <taxon>Bacillales</taxon>
        <taxon>Salinicoccaceae</taxon>
        <taxon>Phocicoccus</taxon>
    </lineage>
</organism>
<sequence>MNISKSEIKAVVTNLFDNALEGTNTHQIIGNVDIEVLPKSSKDRVDVFIAKADEGTTNFYDRPQDALLARMEYLGSEKRYNEAVERATEVI</sequence>
<reference evidence="1 2" key="1">
    <citation type="submission" date="2020-07" db="EMBL/GenBank/DDBJ databases">
        <authorList>
            <person name="Criscuolo A."/>
        </authorList>
    </citation>
    <scope>NUCLEOTIDE SEQUENCE [LARGE SCALE GENOMIC DNA]</scope>
    <source>
        <strain evidence="2">CIP 111030</strain>
    </source>
</reference>
<evidence type="ECO:0000313" key="1">
    <source>
        <dbReference type="EMBL" id="CAD2080373.1"/>
    </source>
</evidence>